<dbReference type="Proteomes" id="UP001175227">
    <property type="component" value="Unassembled WGS sequence"/>
</dbReference>
<dbReference type="PANTHER" id="PTHR40465:SF1">
    <property type="entry name" value="DUF6534 DOMAIN-CONTAINING PROTEIN"/>
    <property type="match status" value="1"/>
</dbReference>
<organism evidence="2 3">
    <name type="scientific">Armillaria novae-zelandiae</name>
    <dbReference type="NCBI Taxonomy" id="153914"/>
    <lineage>
        <taxon>Eukaryota</taxon>
        <taxon>Fungi</taxon>
        <taxon>Dikarya</taxon>
        <taxon>Basidiomycota</taxon>
        <taxon>Agaricomycotina</taxon>
        <taxon>Agaricomycetes</taxon>
        <taxon>Agaricomycetidae</taxon>
        <taxon>Agaricales</taxon>
        <taxon>Marasmiineae</taxon>
        <taxon>Physalacriaceae</taxon>
        <taxon>Armillaria</taxon>
    </lineage>
</organism>
<keyword evidence="3" id="KW-1185">Reference proteome</keyword>
<feature type="transmembrane region" description="Helical" evidence="1">
    <location>
        <begin position="235"/>
        <end position="256"/>
    </location>
</feature>
<sequence length="408" mass="45537">MLNATRSSRMWMGEIFTQYFKLKSHMPMTFTTELIASSQVVSAKEHRGKRQELAVFQFLYSLSTTTVRTTANPGIASSCTCVGTPLGPHDKYRANPSESTDPPPQMSLLTPIPIDEISANLSLGVLYIGSTIAAVHVFYGITILQTVVYYKRNPNDAWLFRYAVAFLWILDTVQVALSTHVLYFYLIKSFGNYAALLRIIWSVPLQLLMNMLIICGVQALYALRIWKLGRHFHMVLPWFIFLAVAATFGTGVYVMYDTYTLTTFTTPEISTIKNTYQYAAWPNTLTFIATDLVLPKLYINSLLAMLNSRRSSGGNMGRRVPRKMIRFAPHNTESGLADSGQMVVFAAPESVLYGHTGPEMVYVTLEGTAYTMAPVTGKIIESAYREVPPTKDWSQASGKGVSSSITRN</sequence>
<feature type="transmembrane region" description="Helical" evidence="1">
    <location>
        <begin position="199"/>
        <end position="223"/>
    </location>
</feature>
<dbReference type="PANTHER" id="PTHR40465">
    <property type="entry name" value="CHROMOSOME 1, WHOLE GENOME SHOTGUN SEQUENCE"/>
    <property type="match status" value="1"/>
</dbReference>
<feature type="transmembrane region" description="Helical" evidence="1">
    <location>
        <begin position="125"/>
        <end position="150"/>
    </location>
</feature>
<protein>
    <submittedName>
        <fullName evidence="2">Uncharacterized protein</fullName>
    </submittedName>
</protein>
<dbReference type="EMBL" id="JAUEPR010000002">
    <property type="protein sequence ID" value="KAK0488478.1"/>
    <property type="molecule type" value="Genomic_DNA"/>
</dbReference>
<gene>
    <name evidence="2" type="ORF">IW261DRAFT_1556942</name>
</gene>
<keyword evidence="1" id="KW-0812">Transmembrane</keyword>
<reference evidence="2" key="1">
    <citation type="submission" date="2023-06" db="EMBL/GenBank/DDBJ databases">
        <authorList>
            <consortium name="Lawrence Berkeley National Laboratory"/>
            <person name="Ahrendt S."/>
            <person name="Sahu N."/>
            <person name="Indic B."/>
            <person name="Wong-Bajracharya J."/>
            <person name="Merenyi Z."/>
            <person name="Ke H.-M."/>
            <person name="Monk M."/>
            <person name="Kocsube S."/>
            <person name="Drula E."/>
            <person name="Lipzen A."/>
            <person name="Balint B."/>
            <person name="Henrissat B."/>
            <person name="Andreopoulos B."/>
            <person name="Martin F.M."/>
            <person name="Harder C.B."/>
            <person name="Rigling D."/>
            <person name="Ford K.L."/>
            <person name="Foster G.D."/>
            <person name="Pangilinan J."/>
            <person name="Papanicolaou A."/>
            <person name="Barry K."/>
            <person name="LaButti K."/>
            <person name="Viragh M."/>
            <person name="Koriabine M."/>
            <person name="Yan M."/>
            <person name="Riley R."/>
            <person name="Champramary S."/>
            <person name="Plett K.L."/>
            <person name="Tsai I.J."/>
            <person name="Slot J."/>
            <person name="Sipos G."/>
            <person name="Plett J."/>
            <person name="Nagy L.G."/>
            <person name="Grigoriev I.V."/>
        </authorList>
    </citation>
    <scope>NUCLEOTIDE SEQUENCE</scope>
    <source>
        <strain evidence="2">ICMP 16352</strain>
    </source>
</reference>
<keyword evidence="1" id="KW-1133">Transmembrane helix</keyword>
<evidence type="ECO:0000313" key="2">
    <source>
        <dbReference type="EMBL" id="KAK0488478.1"/>
    </source>
</evidence>
<feature type="transmembrane region" description="Helical" evidence="1">
    <location>
        <begin position="162"/>
        <end position="187"/>
    </location>
</feature>
<name>A0AA39PQ47_9AGAR</name>
<evidence type="ECO:0000256" key="1">
    <source>
        <dbReference type="SAM" id="Phobius"/>
    </source>
</evidence>
<proteinExistence type="predicted"/>
<evidence type="ECO:0000313" key="3">
    <source>
        <dbReference type="Proteomes" id="UP001175227"/>
    </source>
</evidence>
<comment type="caution">
    <text evidence="2">The sequence shown here is derived from an EMBL/GenBank/DDBJ whole genome shotgun (WGS) entry which is preliminary data.</text>
</comment>
<keyword evidence="1" id="KW-0472">Membrane</keyword>
<accession>A0AA39PQ47</accession>
<dbReference type="AlphaFoldDB" id="A0AA39PQ47"/>